<dbReference type="InterPro" id="IPR038389">
    <property type="entry name" value="PSMG2_sf"/>
</dbReference>
<organism evidence="2 3">
    <name type="scientific">Microcella daejeonensis</name>
    <dbReference type="NCBI Taxonomy" id="2994971"/>
    <lineage>
        <taxon>Bacteria</taxon>
        <taxon>Bacillati</taxon>
        <taxon>Actinomycetota</taxon>
        <taxon>Actinomycetes</taxon>
        <taxon>Micrococcales</taxon>
        <taxon>Microbacteriaceae</taxon>
        <taxon>Microcella</taxon>
    </lineage>
</organism>
<dbReference type="InterPro" id="IPR019151">
    <property type="entry name" value="Proteasome_assmbl_chaperone_2"/>
</dbReference>
<dbReference type="SUPFAM" id="SSF159659">
    <property type="entry name" value="Cgl1923-like"/>
    <property type="match status" value="1"/>
</dbReference>
<dbReference type="AlphaFoldDB" id="A0A9E8MM90"/>
<evidence type="ECO:0000313" key="2">
    <source>
        <dbReference type="EMBL" id="WAB81301.1"/>
    </source>
</evidence>
<dbReference type="Gene3D" id="3.40.50.10900">
    <property type="entry name" value="PAC-like subunit"/>
    <property type="match status" value="1"/>
</dbReference>
<evidence type="ECO:0000256" key="1">
    <source>
        <dbReference type="SAM" id="MobiDB-lite"/>
    </source>
</evidence>
<dbReference type="KEGG" id="mdb:OVN18_12295"/>
<dbReference type="Proteomes" id="UP001164706">
    <property type="component" value="Chromosome"/>
</dbReference>
<name>A0A9E8MM90_9MICO</name>
<dbReference type="EMBL" id="CP113089">
    <property type="protein sequence ID" value="WAB81301.1"/>
    <property type="molecule type" value="Genomic_DNA"/>
</dbReference>
<dbReference type="Pfam" id="PF09754">
    <property type="entry name" value="PAC2"/>
    <property type="match status" value="1"/>
</dbReference>
<reference evidence="2" key="1">
    <citation type="submission" date="2022-11" db="EMBL/GenBank/DDBJ databases">
        <title>Description of Microcella daejonensis nov. sp, isolated from riverside soil.</title>
        <authorList>
            <person name="Molina K.M."/>
            <person name="Kim S.B."/>
        </authorList>
    </citation>
    <scope>NUCLEOTIDE SEQUENCE</scope>
    <source>
        <strain evidence="2">MMS21-STM12</strain>
    </source>
</reference>
<proteinExistence type="predicted"/>
<dbReference type="RefSeq" id="WP_267781050.1">
    <property type="nucleotide sequence ID" value="NZ_CP113089.1"/>
</dbReference>
<dbReference type="PIRSF" id="PIRSF028754">
    <property type="entry name" value="UCP028754"/>
    <property type="match status" value="1"/>
</dbReference>
<sequence length="317" mass="34360">MTSTDLFRSGRLLVVAFEGWNDAGEAASGAVKALKEVLDVVQIADIDPEDYYDFQLNRPQIETTDDGRRVLRWPAVTMFGPANDDGLPREVAPEGPLNVSGTNHDNIYLLVGTEPSRGWRTFATETMDQALTADITGIIMLGALLADVPHSRPIAVHASSENAQVREELGIERSTYEGPVGILSVIAAAAEEVGIPVVTLWASVPHYVHNAPSPKAILALLDKLEEFVDVTIPRGDLVDEARAWEEGIDSLAEDDEEMSTYIVALERARDAVEAPEASGEAIAQEFERYLRTHEDDEEPGEEPGATPEPEDGPPAPA</sequence>
<gene>
    <name evidence="2" type="ORF">OVN18_12295</name>
</gene>
<accession>A0A9E8MM90</accession>
<keyword evidence="3" id="KW-1185">Reference proteome</keyword>
<evidence type="ECO:0000313" key="3">
    <source>
        <dbReference type="Proteomes" id="UP001164706"/>
    </source>
</evidence>
<feature type="region of interest" description="Disordered" evidence="1">
    <location>
        <begin position="287"/>
        <end position="317"/>
    </location>
</feature>
<protein>
    <submittedName>
        <fullName evidence="2">PAC2 family protein</fullName>
    </submittedName>
</protein>
<dbReference type="InterPro" id="IPR008492">
    <property type="entry name" value="Rv2714-like"/>
</dbReference>